<reference evidence="4" key="1">
    <citation type="submission" date="2016-10" db="EMBL/GenBank/DDBJ databases">
        <authorList>
            <person name="Varghese N."/>
            <person name="Submissions S."/>
        </authorList>
    </citation>
    <scope>NUCLEOTIDE SEQUENCE [LARGE SCALE GENOMIC DNA]</scope>
    <source>
        <strain evidence="4">DSM 4771</strain>
    </source>
</reference>
<keyword evidence="2" id="KW-0812">Transmembrane</keyword>
<protein>
    <submittedName>
        <fullName evidence="3">Uncharacterized protein</fullName>
    </submittedName>
</protein>
<dbReference type="EMBL" id="FNEV01000004">
    <property type="protein sequence ID" value="SDJ34619.1"/>
    <property type="molecule type" value="Genomic_DNA"/>
</dbReference>
<name>A0A1G8SZB8_9BACI</name>
<keyword evidence="4" id="KW-1185">Reference proteome</keyword>
<dbReference type="STRING" id="86666.SAMN04490247_1614"/>
<accession>A0A1G8SZB8</accession>
<dbReference type="AlphaFoldDB" id="A0A1G8SZB8"/>
<evidence type="ECO:0000313" key="3">
    <source>
        <dbReference type="EMBL" id="SDJ34619.1"/>
    </source>
</evidence>
<organism evidence="3 4">
    <name type="scientific">Salimicrobium halophilum</name>
    <dbReference type="NCBI Taxonomy" id="86666"/>
    <lineage>
        <taxon>Bacteria</taxon>
        <taxon>Bacillati</taxon>
        <taxon>Bacillota</taxon>
        <taxon>Bacilli</taxon>
        <taxon>Bacillales</taxon>
        <taxon>Bacillaceae</taxon>
        <taxon>Salimicrobium</taxon>
    </lineage>
</organism>
<feature type="region of interest" description="Disordered" evidence="1">
    <location>
        <begin position="30"/>
        <end position="53"/>
    </location>
</feature>
<dbReference type="RefSeq" id="WP_176757470.1">
    <property type="nucleotide sequence ID" value="NZ_FNEV01000004.1"/>
</dbReference>
<keyword evidence="2" id="KW-1133">Transmembrane helix</keyword>
<evidence type="ECO:0000256" key="2">
    <source>
        <dbReference type="SAM" id="Phobius"/>
    </source>
</evidence>
<sequence length="53" mass="6017">MVTSLFMILFTVFSTFVVLVAGNELMTRAKNRTNKNRLPQEPIQQPALEAGHR</sequence>
<evidence type="ECO:0000256" key="1">
    <source>
        <dbReference type="SAM" id="MobiDB-lite"/>
    </source>
</evidence>
<dbReference type="Proteomes" id="UP000199225">
    <property type="component" value="Unassembled WGS sequence"/>
</dbReference>
<proteinExistence type="predicted"/>
<feature type="transmembrane region" description="Helical" evidence="2">
    <location>
        <begin position="6"/>
        <end position="26"/>
    </location>
</feature>
<gene>
    <name evidence="3" type="ORF">SAMN04490247_1614</name>
</gene>
<keyword evidence="2" id="KW-0472">Membrane</keyword>
<evidence type="ECO:0000313" key="4">
    <source>
        <dbReference type="Proteomes" id="UP000199225"/>
    </source>
</evidence>